<accession>A0AAW6A2R9</accession>
<comment type="caution">
    <text evidence="1">The sequence shown here is derived from an EMBL/GenBank/DDBJ whole genome shotgun (WGS) entry which is preliminary data.</text>
</comment>
<dbReference type="EMBL" id="JAQKGX010000003">
    <property type="protein sequence ID" value="MDB1161946.1"/>
    <property type="molecule type" value="Genomic_DNA"/>
</dbReference>
<proteinExistence type="predicted"/>
<evidence type="ECO:0000313" key="2">
    <source>
        <dbReference type="Proteomes" id="UP001211105"/>
    </source>
</evidence>
<name>A0AAW6A2R9_9BIFI</name>
<gene>
    <name evidence="1" type="ORF">PL707_06645</name>
</gene>
<sequence length="129" mass="14609">MRALLLTALLWFVFAVIVFAMLLRMLPNSLDGKRYVPLIVAIMPSIHPFSSRPSKQGLWNKSLDSIAQLQHYDNDLNNVHVENGTIEISGLEASQRPLQIADDTINKATREVKTVKAVKPRMSRRSWTP</sequence>
<reference evidence="1" key="1">
    <citation type="submission" date="2023-01" db="EMBL/GenBank/DDBJ databases">
        <title>Human gut microbiome strain richness.</title>
        <authorList>
            <person name="Chen-Liaw A."/>
        </authorList>
    </citation>
    <scope>NUCLEOTIDE SEQUENCE</scope>
    <source>
        <strain evidence="1">BSD2780120875st1_E5_BSD2780120875b_170604</strain>
    </source>
</reference>
<organism evidence="1 2">
    <name type="scientific">Bifidobacterium catenulatum</name>
    <dbReference type="NCBI Taxonomy" id="1686"/>
    <lineage>
        <taxon>Bacteria</taxon>
        <taxon>Bacillati</taxon>
        <taxon>Actinomycetota</taxon>
        <taxon>Actinomycetes</taxon>
        <taxon>Bifidobacteriales</taxon>
        <taxon>Bifidobacteriaceae</taxon>
        <taxon>Bifidobacterium</taxon>
    </lineage>
</organism>
<dbReference type="RefSeq" id="WP_003835520.1">
    <property type="nucleotide sequence ID" value="NZ_JADMXZ010000002.1"/>
</dbReference>
<dbReference type="Proteomes" id="UP001211105">
    <property type="component" value="Unassembled WGS sequence"/>
</dbReference>
<evidence type="ECO:0000313" key="1">
    <source>
        <dbReference type="EMBL" id="MDB1161946.1"/>
    </source>
</evidence>
<protein>
    <submittedName>
        <fullName evidence="1">Uncharacterized protein</fullName>
    </submittedName>
</protein>
<dbReference type="AlphaFoldDB" id="A0AAW6A2R9"/>